<sequence length="128" mass="14689">MQLFHECIGIICQKPIVATIFQTVYGVVLEPHLPGREGVWGEKAKDNHQCINAMFWILRTGAPWPDYGSWSNTHRRFIRWRDKGILLEERVDIPDYEWLMIDASHIKVHPHAAGAKGGNQEISRSKGD</sequence>
<feature type="domain" description="Insertion element IS402-like" evidence="1">
    <location>
        <begin position="28"/>
        <end position="86"/>
    </location>
</feature>
<gene>
    <name evidence="2" type="ORF">P618_200304</name>
</gene>
<dbReference type="AlphaFoldDB" id="W6THS9"/>
<dbReference type="eggNOG" id="COG3293">
    <property type="taxonomic scope" value="Bacteria"/>
</dbReference>
<dbReference type="Pfam" id="PF13340">
    <property type="entry name" value="DUF4096"/>
    <property type="match status" value="1"/>
</dbReference>
<evidence type="ECO:0000313" key="2">
    <source>
        <dbReference type="EMBL" id="ETZ07515.1"/>
    </source>
</evidence>
<dbReference type="PANTHER" id="PTHR46637:SF1">
    <property type="entry name" value="BLL5188 PROTEIN"/>
    <property type="match status" value="1"/>
</dbReference>
<name>W6THS9_HOLOB</name>
<keyword evidence="3" id="KW-1185">Reference proteome</keyword>
<dbReference type="InterPro" id="IPR025161">
    <property type="entry name" value="IS402-like_dom"/>
</dbReference>
<dbReference type="EMBL" id="AWTR02000039">
    <property type="protein sequence ID" value="ETZ07515.1"/>
    <property type="molecule type" value="Genomic_DNA"/>
</dbReference>
<accession>W6THS9</accession>
<organism evidence="2 3">
    <name type="scientific">Holospora obtusa F1</name>
    <dbReference type="NCBI Taxonomy" id="1399147"/>
    <lineage>
        <taxon>Bacteria</taxon>
        <taxon>Pseudomonadati</taxon>
        <taxon>Pseudomonadota</taxon>
        <taxon>Alphaproteobacteria</taxon>
        <taxon>Holosporales</taxon>
        <taxon>Holosporaceae</taxon>
        <taxon>Holospora</taxon>
    </lineage>
</organism>
<dbReference type="Proteomes" id="UP000019112">
    <property type="component" value="Unassembled WGS sequence"/>
</dbReference>
<evidence type="ECO:0000259" key="1">
    <source>
        <dbReference type="Pfam" id="PF13340"/>
    </source>
</evidence>
<proteinExistence type="predicted"/>
<reference evidence="2 3" key="1">
    <citation type="journal article" date="2014" name="FEMS Microbiol. Lett.">
        <title>Draft genome sequences of three Holospora species (Holospora obtusa, Holospora undulata, and Holospora elegans), endonuclear symbiotic bacteria of the ciliate Paramecium caudatum.</title>
        <authorList>
            <person name="Dohra H."/>
            <person name="Tanaka K."/>
            <person name="Suzuki T."/>
            <person name="Fujishima M."/>
            <person name="Suzuki H."/>
        </authorList>
    </citation>
    <scope>NUCLEOTIDE SEQUENCE [LARGE SCALE GENOMIC DNA]</scope>
    <source>
        <strain evidence="2 3">F1</strain>
    </source>
</reference>
<dbReference type="InterPro" id="IPR052909">
    <property type="entry name" value="Transposase_6_like"/>
</dbReference>
<comment type="caution">
    <text evidence="2">The sequence shown here is derived from an EMBL/GenBank/DDBJ whole genome shotgun (WGS) entry which is preliminary data.</text>
</comment>
<dbReference type="PANTHER" id="PTHR46637">
    <property type="entry name" value="TIS1421-TRANSPOSASE PROTEIN A"/>
    <property type="match status" value="1"/>
</dbReference>
<evidence type="ECO:0000313" key="3">
    <source>
        <dbReference type="Proteomes" id="UP000019112"/>
    </source>
</evidence>
<protein>
    <recommendedName>
        <fullName evidence="1">Insertion element IS402-like domain-containing protein</fullName>
    </recommendedName>
</protein>